<accession>A0ABN1GTC0</accession>
<feature type="domain" description="ABM" evidence="1">
    <location>
        <begin position="8"/>
        <end position="80"/>
    </location>
</feature>
<evidence type="ECO:0000313" key="2">
    <source>
        <dbReference type="EMBL" id="GAA0618972.1"/>
    </source>
</evidence>
<dbReference type="RefSeq" id="WP_344604538.1">
    <property type="nucleotide sequence ID" value="NZ_BAAAHE010000016.1"/>
</dbReference>
<dbReference type="InterPro" id="IPR007138">
    <property type="entry name" value="ABM_dom"/>
</dbReference>
<evidence type="ECO:0000313" key="3">
    <source>
        <dbReference type="Proteomes" id="UP001500957"/>
    </source>
</evidence>
<name>A0ABN1GTC0_9ACTN</name>
<proteinExistence type="predicted"/>
<dbReference type="InterPro" id="IPR052936">
    <property type="entry name" value="Jasmonate_Hydroxylase-like"/>
</dbReference>
<dbReference type="Gene3D" id="3.30.70.100">
    <property type="match status" value="1"/>
</dbReference>
<dbReference type="PANTHER" id="PTHR37811">
    <property type="entry name" value="BLL5343 PROTEIN"/>
    <property type="match status" value="1"/>
</dbReference>
<dbReference type="EMBL" id="BAAAHE010000016">
    <property type="protein sequence ID" value="GAA0618972.1"/>
    <property type="molecule type" value="Genomic_DNA"/>
</dbReference>
<evidence type="ECO:0000259" key="1">
    <source>
        <dbReference type="Pfam" id="PF03992"/>
    </source>
</evidence>
<dbReference type="InterPro" id="IPR011008">
    <property type="entry name" value="Dimeric_a/b-barrel"/>
</dbReference>
<organism evidence="2 3">
    <name type="scientific">Sporichthya brevicatena</name>
    <dbReference type="NCBI Taxonomy" id="171442"/>
    <lineage>
        <taxon>Bacteria</taxon>
        <taxon>Bacillati</taxon>
        <taxon>Actinomycetota</taxon>
        <taxon>Actinomycetes</taxon>
        <taxon>Sporichthyales</taxon>
        <taxon>Sporichthyaceae</taxon>
        <taxon>Sporichthya</taxon>
    </lineage>
</organism>
<gene>
    <name evidence="2" type="ORF">GCM10009547_21690</name>
</gene>
<keyword evidence="3" id="KW-1185">Reference proteome</keyword>
<protein>
    <recommendedName>
        <fullName evidence="1">ABM domain-containing protein</fullName>
    </recommendedName>
</protein>
<dbReference type="Proteomes" id="UP001500957">
    <property type="component" value="Unassembled WGS sequence"/>
</dbReference>
<sequence length="105" mass="11805">MELRVGQVVTVFRSRLAAAAGEEYAEHATRISELARTMPGYVEHKSFTAADGERVTLVTFADRPSHDAWRDHPEHRAAQRAGIDRYYESYSIQVGVVDHAATFSR</sequence>
<reference evidence="2 3" key="1">
    <citation type="journal article" date="2019" name="Int. J. Syst. Evol. Microbiol.">
        <title>The Global Catalogue of Microorganisms (GCM) 10K type strain sequencing project: providing services to taxonomists for standard genome sequencing and annotation.</title>
        <authorList>
            <consortium name="The Broad Institute Genomics Platform"/>
            <consortium name="The Broad Institute Genome Sequencing Center for Infectious Disease"/>
            <person name="Wu L."/>
            <person name="Ma J."/>
        </authorList>
    </citation>
    <scope>NUCLEOTIDE SEQUENCE [LARGE SCALE GENOMIC DNA]</scope>
    <source>
        <strain evidence="2 3">JCM 10671</strain>
    </source>
</reference>
<comment type="caution">
    <text evidence="2">The sequence shown here is derived from an EMBL/GenBank/DDBJ whole genome shotgun (WGS) entry which is preliminary data.</text>
</comment>
<dbReference type="Pfam" id="PF03992">
    <property type="entry name" value="ABM"/>
    <property type="match status" value="1"/>
</dbReference>
<dbReference type="SUPFAM" id="SSF54909">
    <property type="entry name" value="Dimeric alpha+beta barrel"/>
    <property type="match status" value="1"/>
</dbReference>
<dbReference type="PANTHER" id="PTHR37811:SF2">
    <property type="entry name" value="ABM DOMAIN-CONTAINING PROTEIN"/>
    <property type="match status" value="1"/>
</dbReference>